<evidence type="ECO:0000313" key="1">
    <source>
        <dbReference type="EMBL" id="QIB40385.1"/>
    </source>
</evidence>
<organism evidence="1 2">
    <name type="scientific">Rhizobium oryzihabitans</name>
    <dbReference type="NCBI Taxonomy" id="2267833"/>
    <lineage>
        <taxon>Bacteria</taxon>
        <taxon>Pseudomonadati</taxon>
        <taxon>Pseudomonadota</taxon>
        <taxon>Alphaproteobacteria</taxon>
        <taxon>Hyphomicrobiales</taxon>
        <taxon>Rhizobiaceae</taxon>
        <taxon>Rhizobium/Agrobacterium group</taxon>
        <taxon>Rhizobium</taxon>
    </lineage>
</organism>
<dbReference type="EMBL" id="CP048635">
    <property type="protein sequence ID" value="QIB40385.1"/>
    <property type="molecule type" value="Genomic_DNA"/>
</dbReference>
<gene>
    <name evidence="1" type="ORF">G3A56_21120</name>
</gene>
<proteinExistence type="predicted"/>
<dbReference type="Proteomes" id="UP000464865">
    <property type="component" value="Chromosome M15-12"/>
</dbReference>
<name>A0A7L5BNQ1_9HYPH</name>
<dbReference type="KEGG" id="roy:G3A56_21120"/>
<dbReference type="AlphaFoldDB" id="A0A7L5BNQ1"/>
<dbReference type="RefSeq" id="WP_082185287.1">
    <property type="nucleotide sequence ID" value="NZ_CP048635.1"/>
</dbReference>
<keyword evidence="2" id="KW-1185">Reference proteome</keyword>
<reference evidence="1 2" key="1">
    <citation type="submission" date="2020-02" db="EMBL/GenBank/DDBJ databases">
        <title>Plant-Promoting Endophytic Bacterium Rhizobium oryzihabitans sp. nov., Isolated from the Root of Rice.</title>
        <authorList>
            <person name="zhao J."/>
            <person name="Zhang G."/>
        </authorList>
    </citation>
    <scope>NUCLEOTIDE SEQUENCE [LARGE SCALE GENOMIC DNA]</scope>
    <source>
        <strain evidence="1 2">M15</strain>
    </source>
</reference>
<sequence>MAVRTTLIPGLTFNLMIEEVNERAPCGGLLCYVASIYRVEKATSVRRLVGKSRLPGAADDMKQEIQRDGIQAFRRFSRT</sequence>
<protein>
    <submittedName>
        <fullName evidence="1">Uncharacterized protein</fullName>
    </submittedName>
</protein>
<evidence type="ECO:0000313" key="2">
    <source>
        <dbReference type="Proteomes" id="UP000464865"/>
    </source>
</evidence>
<accession>A0A7L5BNQ1</accession>